<dbReference type="OrthoDB" id="10268090at2759"/>
<protein>
    <submittedName>
        <fullName evidence="1">Uncharacterized protein</fullName>
    </submittedName>
</protein>
<evidence type="ECO:0000313" key="1">
    <source>
        <dbReference type="EMBL" id="KAF9622083.1"/>
    </source>
</evidence>
<dbReference type="GO" id="GO:0005811">
    <property type="term" value="C:lipid droplet"/>
    <property type="evidence" value="ECO:0007669"/>
    <property type="project" value="TreeGrafter"/>
</dbReference>
<dbReference type="GO" id="GO:0009247">
    <property type="term" value="P:glycolipid biosynthetic process"/>
    <property type="evidence" value="ECO:0007669"/>
    <property type="project" value="TreeGrafter"/>
</dbReference>
<dbReference type="PANTHER" id="PTHR12286:SF5">
    <property type="entry name" value="SACCHAROPINE DEHYDROGENASE-LIKE OXIDOREDUCTASE"/>
    <property type="match status" value="1"/>
</dbReference>
<dbReference type="PANTHER" id="PTHR12286">
    <property type="entry name" value="SACCHAROPINE DEHYDROGENASE-LIKE OXIDOREDUCTASE"/>
    <property type="match status" value="1"/>
</dbReference>
<dbReference type="GO" id="GO:0005739">
    <property type="term" value="C:mitochondrion"/>
    <property type="evidence" value="ECO:0007669"/>
    <property type="project" value="TreeGrafter"/>
</dbReference>
<name>A0A835IS94_9MAGN</name>
<dbReference type="Proteomes" id="UP000631114">
    <property type="component" value="Unassembled WGS sequence"/>
</dbReference>
<sequence length="107" mass="12342">MSIYVEIGYDYLDVWGEPEFMEKMEVRYHRKVVAKGSLVASVGGFESIQVELGLMFQCKQWVPLSVSYKVEAYLSLELEKSIVGNFEMYGSVVLGVAKMEKWMELRK</sequence>
<keyword evidence="2" id="KW-1185">Reference proteome</keyword>
<dbReference type="EMBL" id="JADFTS010000002">
    <property type="protein sequence ID" value="KAF9622083.1"/>
    <property type="molecule type" value="Genomic_DNA"/>
</dbReference>
<dbReference type="AlphaFoldDB" id="A0A835IS94"/>
<dbReference type="InterPro" id="IPR051276">
    <property type="entry name" value="Saccharopine_DH-like_oxidrdct"/>
</dbReference>
<gene>
    <name evidence="1" type="ORF">IFM89_029367</name>
</gene>
<accession>A0A835IS94</accession>
<dbReference type="GO" id="GO:0005886">
    <property type="term" value="C:plasma membrane"/>
    <property type="evidence" value="ECO:0007669"/>
    <property type="project" value="TreeGrafter"/>
</dbReference>
<organism evidence="1 2">
    <name type="scientific">Coptis chinensis</name>
    <dbReference type="NCBI Taxonomy" id="261450"/>
    <lineage>
        <taxon>Eukaryota</taxon>
        <taxon>Viridiplantae</taxon>
        <taxon>Streptophyta</taxon>
        <taxon>Embryophyta</taxon>
        <taxon>Tracheophyta</taxon>
        <taxon>Spermatophyta</taxon>
        <taxon>Magnoliopsida</taxon>
        <taxon>Ranunculales</taxon>
        <taxon>Ranunculaceae</taxon>
        <taxon>Coptidoideae</taxon>
        <taxon>Coptis</taxon>
    </lineage>
</organism>
<reference evidence="1 2" key="1">
    <citation type="submission" date="2020-10" db="EMBL/GenBank/DDBJ databases">
        <title>The Coptis chinensis genome and diversification of protoberbering-type alkaloids.</title>
        <authorList>
            <person name="Wang B."/>
            <person name="Shu S."/>
            <person name="Song C."/>
            <person name="Liu Y."/>
        </authorList>
    </citation>
    <scope>NUCLEOTIDE SEQUENCE [LARGE SCALE GENOMIC DNA]</scope>
    <source>
        <strain evidence="1">HL-2020</strain>
        <tissue evidence="1">Leaf</tissue>
    </source>
</reference>
<proteinExistence type="predicted"/>
<comment type="caution">
    <text evidence="1">The sequence shown here is derived from an EMBL/GenBank/DDBJ whole genome shotgun (WGS) entry which is preliminary data.</text>
</comment>
<evidence type="ECO:0000313" key="2">
    <source>
        <dbReference type="Proteomes" id="UP000631114"/>
    </source>
</evidence>